<dbReference type="GO" id="GO:0017134">
    <property type="term" value="F:fibroblast growth factor binding"/>
    <property type="evidence" value="ECO:0007669"/>
    <property type="project" value="TreeGrafter"/>
</dbReference>
<dbReference type="Pfam" id="PF07679">
    <property type="entry name" value="I-set"/>
    <property type="match status" value="1"/>
</dbReference>
<dbReference type="GO" id="GO:0045597">
    <property type="term" value="P:positive regulation of cell differentiation"/>
    <property type="evidence" value="ECO:0007669"/>
    <property type="project" value="TreeGrafter"/>
</dbReference>
<feature type="binding site" evidence="21">
    <location>
        <position position="479"/>
    </location>
    <ligand>
        <name>ATP</name>
        <dbReference type="ChEBI" id="CHEBI:30616"/>
    </ligand>
</feature>
<feature type="domain" description="Ig-like" evidence="27">
    <location>
        <begin position="124"/>
        <end position="210"/>
    </location>
</feature>
<dbReference type="PROSITE" id="PS50011">
    <property type="entry name" value="PROTEIN_KINASE_DOM"/>
    <property type="match status" value="1"/>
</dbReference>
<evidence type="ECO:0000259" key="27">
    <source>
        <dbReference type="PROSITE" id="PS50835"/>
    </source>
</evidence>
<dbReference type="Gene3D" id="1.10.510.10">
    <property type="entry name" value="Transferase(Phosphotransferase) domain 1"/>
    <property type="match status" value="1"/>
</dbReference>
<feature type="domain" description="Protein kinase" evidence="26">
    <location>
        <begin position="330"/>
        <end position="610"/>
    </location>
</feature>
<dbReference type="InterPro" id="IPR008266">
    <property type="entry name" value="Tyr_kinase_AS"/>
</dbReference>
<keyword evidence="8" id="KW-0677">Repeat</keyword>
<dbReference type="SMART" id="SM00409">
    <property type="entry name" value="IG"/>
    <property type="match status" value="2"/>
</dbReference>
<dbReference type="InterPro" id="IPR001245">
    <property type="entry name" value="Ser-Thr/Tyr_kinase_cat_dom"/>
</dbReference>
<dbReference type="FunFam" id="2.60.40.10:FF:000020">
    <property type="entry name" value="Fibroblast growth factor receptor"/>
    <property type="match status" value="1"/>
</dbReference>
<keyword evidence="5" id="KW-0808">Transferase</keyword>
<dbReference type="AlphaFoldDB" id="A0A3B4G364"/>
<proteinExistence type="predicted"/>
<dbReference type="GO" id="GO:0005524">
    <property type="term" value="F:ATP binding"/>
    <property type="evidence" value="ECO:0007669"/>
    <property type="project" value="UniProtKB-UniRule"/>
</dbReference>
<comment type="catalytic activity">
    <reaction evidence="19">
        <text>L-tyrosyl-[protein] + ATP = O-phospho-L-tyrosyl-[protein] + ADP + H(+)</text>
        <dbReference type="Rhea" id="RHEA:10596"/>
        <dbReference type="Rhea" id="RHEA-COMP:10136"/>
        <dbReference type="Rhea" id="RHEA-COMP:20101"/>
        <dbReference type="ChEBI" id="CHEBI:15378"/>
        <dbReference type="ChEBI" id="CHEBI:30616"/>
        <dbReference type="ChEBI" id="CHEBI:46858"/>
        <dbReference type="ChEBI" id="CHEBI:61978"/>
        <dbReference type="ChEBI" id="CHEBI:456216"/>
        <dbReference type="EC" id="2.7.10.1"/>
    </reaction>
</comment>
<keyword evidence="17" id="KW-0325">Glycoprotein</keyword>
<dbReference type="InterPro" id="IPR050122">
    <property type="entry name" value="RTK"/>
</dbReference>
<keyword evidence="12 25" id="KW-1133">Transmembrane helix</keyword>
<dbReference type="Pfam" id="PF13927">
    <property type="entry name" value="Ig_3"/>
    <property type="match status" value="1"/>
</dbReference>
<evidence type="ECO:0000256" key="5">
    <source>
        <dbReference type="ARBA" id="ARBA00022679"/>
    </source>
</evidence>
<evidence type="ECO:0000256" key="17">
    <source>
        <dbReference type="ARBA" id="ARBA00023180"/>
    </source>
</evidence>
<dbReference type="InterPro" id="IPR007110">
    <property type="entry name" value="Ig-like_dom"/>
</dbReference>
<evidence type="ECO:0000256" key="11">
    <source>
        <dbReference type="ARBA" id="ARBA00022840"/>
    </source>
</evidence>
<dbReference type="FunFam" id="1.10.510.10:FF:000007">
    <property type="entry name" value="Fibroblast growth factor receptor"/>
    <property type="match status" value="1"/>
</dbReference>
<evidence type="ECO:0000256" key="4">
    <source>
        <dbReference type="ARBA" id="ARBA00022553"/>
    </source>
</evidence>
<evidence type="ECO:0000256" key="25">
    <source>
        <dbReference type="SAM" id="Phobius"/>
    </source>
</evidence>
<dbReference type="CDD" id="cd05053">
    <property type="entry name" value="PTKc_FGFR"/>
    <property type="match status" value="1"/>
</dbReference>
<dbReference type="SUPFAM" id="SSF56112">
    <property type="entry name" value="Protein kinase-like (PK-like)"/>
    <property type="match status" value="1"/>
</dbReference>
<dbReference type="InterPro" id="IPR017441">
    <property type="entry name" value="Protein_kinase_ATP_BS"/>
</dbReference>
<dbReference type="InterPro" id="IPR003599">
    <property type="entry name" value="Ig_sub"/>
</dbReference>
<keyword evidence="3" id="KW-1003">Cell membrane</keyword>
<dbReference type="PROSITE" id="PS50835">
    <property type="entry name" value="IG_LIKE"/>
    <property type="match status" value="2"/>
</dbReference>
<keyword evidence="4" id="KW-0597">Phosphoprotein</keyword>
<dbReference type="SUPFAM" id="SSF48726">
    <property type="entry name" value="Immunoglobulin"/>
    <property type="match status" value="2"/>
</dbReference>
<dbReference type="FunFam" id="3.30.200.20:FF:000011">
    <property type="entry name" value="Fibroblast growth factor receptor"/>
    <property type="match status" value="1"/>
</dbReference>
<dbReference type="Pfam" id="PF07714">
    <property type="entry name" value="PK_Tyr_Ser-Thr"/>
    <property type="match status" value="1"/>
</dbReference>
<dbReference type="InterPro" id="IPR013098">
    <property type="entry name" value="Ig_I-set"/>
</dbReference>
<keyword evidence="16" id="KW-0675">Receptor</keyword>
<comment type="subcellular location">
    <subcellularLocation>
        <location evidence="1">Cell membrane</location>
        <topology evidence="1">Single-pass type I membrane protein</topology>
    </subcellularLocation>
</comment>
<feature type="transmembrane region" description="Helical" evidence="25">
    <location>
        <begin position="231"/>
        <end position="255"/>
    </location>
</feature>
<keyword evidence="11 21" id="KW-0067">ATP-binding</keyword>
<dbReference type="GO" id="GO:0005007">
    <property type="term" value="F:fibroblast growth factor receptor activity"/>
    <property type="evidence" value="ECO:0007669"/>
    <property type="project" value="TreeGrafter"/>
</dbReference>
<evidence type="ECO:0000256" key="10">
    <source>
        <dbReference type="ARBA" id="ARBA00022777"/>
    </source>
</evidence>
<dbReference type="SMART" id="SM00219">
    <property type="entry name" value="TyrKc"/>
    <property type="match status" value="1"/>
</dbReference>
<evidence type="ECO:0000256" key="7">
    <source>
        <dbReference type="ARBA" id="ARBA00022729"/>
    </source>
</evidence>
<organism evidence="28">
    <name type="scientific">Pundamilia nyererei</name>
    <dbReference type="NCBI Taxonomy" id="303518"/>
    <lineage>
        <taxon>Eukaryota</taxon>
        <taxon>Metazoa</taxon>
        <taxon>Chordata</taxon>
        <taxon>Craniata</taxon>
        <taxon>Vertebrata</taxon>
        <taxon>Euteleostomi</taxon>
        <taxon>Actinopterygii</taxon>
        <taxon>Neopterygii</taxon>
        <taxon>Teleostei</taxon>
        <taxon>Neoteleostei</taxon>
        <taxon>Acanthomorphata</taxon>
        <taxon>Ovalentaria</taxon>
        <taxon>Cichlomorphae</taxon>
        <taxon>Cichliformes</taxon>
        <taxon>Cichlidae</taxon>
        <taxon>African cichlids</taxon>
        <taxon>Pseudocrenilabrinae</taxon>
        <taxon>Haplochromini</taxon>
        <taxon>Pundamilia</taxon>
    </lineage>
</organism>
<evidence type="ECO:0000256" key="19">
    <source>
        <dbReference type="ARBA" id="ARBA00051243"/>
    </source>
</evidence>
<evidence type="ECO:0000256" key="13">
    <source>
        <dbReference type="ARBA" id="ARBA00023136"/>
    </source>
</evidence>
<keyword evidence="7" id="KW-0732">Signal</keyword>
<evidence type="ECO:0000256" key="6">
    <source>
        <dbReference type="ARBA" id="ARBA00022692"/>
    </source>
</evidence>
<keyword evidence="13 25" id="KW-0472">Membrane</keyword>
<dbReference type="PANTHER" id="PTHR24416">
    <property type="entry name" value="TYROSINE-PROTEIN KINASE RECEPTOR"/>
    <property type="match status" value="1"/>
</dbReference>
<feature type="active site" description="Proton acceptor" evidence="20">
    <location>
        <position position="475"/>
    </location>
</feature>
<evidence type="ECO:0000256" key="20">
    <source>
        <dbReference type="PIRSR" id="PIRSR000615-1"/>
    </source>
</evidence>
<feature type="binding site" evidence="21">
    <location>
        <begin position="337"/>
        <end position="344"/>
    </location>
    <ligand>
        <name>ATP</name>
        <dbReference type="ChEBI" id="CHEBI:30616"/>
    </ligand>
</feature>
<keyword evidence="9 21" id="KW-0547">Nucleotide-binding</keyword>
<evidence type="ECO:0000256" key="21">
    <source>
        <dbReference type="PIRSR" id="PIRSR000615-2"/>
    </source>
</evidence>
<evidence type="ECO:0000256" key="16">
    <source>
        <dbReference type="ARBA" id="ARBA00023170"/>
    </source>
</evidence>
<dbReference type="InterPro" id="IPR003598">
    <property type="entry name" value="Ig_sub2"/>
</dbReference>
<keyword evidence="14" id="KW-0829">Tyrosine-protein kinase</keyword>
<dbReference type="FunFam" id="2.60.40.10:FF:000016">
    <property type="entry name" value="Fibroblast growth factor receptor"/>
    <property type="match status" value="1"/>
</dbReference>
<sequence length="625" mass="70092">ADAVKSSEDEEDDESSSEENKLSDELSTNKMEKLLHAVPASTTVKFRCQAMGNPLPSLRWYKNGNELRKDQRIGGYKVNHMWSLIMESVVPSDKGNYTCVVENEYGSLQHTYQLDVVERSPHRPILQAGLPANQTAVVGSNVDFVCRVFSDPQPHIQWLKHIVINGSKVGPDGLPYARVLKTANVNTTDREMEVLNLRSVTLEDSGEYTCLPRTETNPPPSPLTSQAYLEIFIYCLGFFIIVVLTATAVICRFCCVPKKSDFSNQLVVQKLAKSMPLKRQVSVESSSSLQSGMCLMRQSRLSSAATTVLVGASQYELPYDPAWELPRDRLTLGKPLGEGCFGQVVLAEAIGIDKNKPTRVTKVAVKMLKADATEKDLSDLISEMEMMKMIGKHKNIINLVGACTQDGPLYVVVEYAAQGNLREYLRARRPVGAEYWSSSRQASLGSLEVRELVSAAYQVARGMAYLASKKCIHRDLAARNVLVTEDSVMKIADFGLARDIHHIDYYKKTTNGRLPVKWMAPEALFDRIYTHQSDVWSFGVLLWEIFTLGGSPYPGVPVEELFKLLKEGHRMEKPSACPQELYLMMRDCWHAVPSRRPTFQQLVEDLDRTVSIMANQVTCRFFVKE</sequence>
<dbReference type="InterPro" id="IPR020635">
    <property type="entry name" value="Tyr_kinase_cat_dom"/>
</dbReference>
<keyword evidence="6 25" id="KW-0812">Transmembrane</keyword>
<name>A0A3B4G364_9CICH</name>
<keyword evidence="10" id="KW-0418">Kinase</keyword>
<evidence type="ECO:0000256" key="2">
    <source>
        <dbReference type="ARBA" id="ARBA00011902"/>
    </source>
</evidence>
<feature type="binding site" evidence="21 23">
    <location>
        <position position="366"/>
    </location>
    <ligand>
        <name>ATP</name>
        <dbReference type="ChEBI" id="CHEBI:30616"/>
    </ligand>
</feature>
<dbReference type="PRINTS" id="PR00109">
    <property type="entry name" value="TYRKINASE"/>
</dbReference>
<dbReference type="InterPro" id="IPR013783">
    <property type="entry name" value="Ig-like_fold"/>
</dbReference>
<dbReference type="InterPro" id="IPR000719">
    <property type="entry name" value="Prot_kinase_dom"/>
</dbReference>
<evidence type="ECO:0000256" key="9">
    <source>
        <dbReference type="ARBA" id="ARBA00022741"/>
    </source>
</evidence>
<feature type="binding site" evidence="22">
    <location>
        <position position="480"/>
    </location>
    <ligand>
        <name>Mg(2+)</name>
        <dbReference type="ChEBI" id="CHEBI:18420"/>
    </ligand>
</feature>
<dbReference type="InterPro" id="IPR036179">
    <property type="entry name" value="Ig-like_dom_sf"/>
</dbReference>
<dbReference type="Ensembl" id="ENSPNYT00000016409.1">
    <property type="protein sequence ID" value="ENSPNYP00000016006.1"/>
    <property type="gene ID" value="ENSPNYG00000012066.1"/>
</dbReference>
<feature type="region of interest" description="Disordered" evidence="24">
    <location>
        <begin position="1"/>
        <end position="27"/>
    </location>
</feature>
<evidence type="ECO:0000256" key="18">
    <source>
        <dbReference type="ARBA" id="ARBA00023319"/>
    </source>
</evidence>
<keyword evidence="22" id="KW-0479">Metal-binding</keyword>
<dbReference type="EC" id="2.7.10.1" evidence="2"/>
<dbReference type="PIRSF" id="PIRSF000615">
    <property type="entry name" value="TyrPK_CSF1-R"/>
    <property type="match status" value="1"/>
</dbReference>
<dbReference type="PANTHER" id="PTHR24416:SF131">
    <property type="entry name" value="FIBROBLAST GROWTH FACTOR RECEPTOR 1"/>
    <property type="match status" value="1"/>
</dbReference>
<dbReference type="Gene3D" id="2.60.40.10">
    <property type="entry name" value="Immunoglobulins"/>
    <property type="match status" value="2"/>
</dbReference>
<gene>
    <name evidence="28" type="primary">FGFR1</name>
</gene>
<evidence type="ECO:0000256" key="1">
    <source>
        <dbReference type="ARBA" id="ARBA00004251"/>
    </source>
</evidence>
<evidence type="ECO:0000256" key="24">
    <source>
        <dbReference type="SAM" id="MobiDB-lite"/>
    </source>
</evidence>
<dbReference type="PROSITE" id="PS00109">
    <property type="entry name" value="PROTEIN_KINASE_TYR"/>
    <property type="match status" value="1"/>
</dbReference>
<protein>
    <recommendedName>
        <fullName evidence="2">receptor protein-tyrosine kinase</fullName>
        <ecNumber evidence="2">2.7.10.1</ecNumber>
    </recommendedName>
</protein>
<evidence type="ECO:0000313" key="28">
    <source>
        <dbReference type="Ensembl" id="ENSPNYP00000016006.1"/>
    </source>
</evidence>
<dbReference type="Gene3D" id="3.30.200.20">
    <property type="entry name" value="Phosphorylase Kinase, domain 1"/>
    <property type="match status" value="1"/>
</dbReference>
<evidence type="ECO:0000256" key="22">
    <source>
        <dbReference type="PIRSR" id="PIRSR000615-3"/>
    </source>
</evidence>
<dbReference type="SMART" id="SM00408">
    <property type="entry name" value="IGc2"/>
    <property type="match status" value="2"/>
</dbReference>
<dbReference type="GeneTree" id="ENSGT00940000155860"/>
<accession>A0A3B4G364</accession>
<keyword evidence="18" id="KW-0393">Immunoglobulin domain</keyword>
<dbReference type="GO" id="GO:0043235">
    <property type="term" value="C:receptor complex"/>
    <property type="evidence" value="ECO:0007669"/>
    <property type="project" value="TreeGrafter"/>
</dbReference>
<dbReference type="GO" id="GO:0005886">
    <property type="term" value="C:plasma membrane"/>
    <property type="evidence" value="ECO:0007669"/>
    <property type="project" value="UniProtKB-SubCell"/>
</dbReference>
<keyword evidence="22" id="KW-0460">Magnesium</keyword>
<feature type="domain" description="Ig-like" evidence="27">
    <location>
        <begin position="41"/>
        <end position="115"/>
    </location>
</feature>
<evidence type="ECO:0000256" key="3">
    <source>
        <dbReference type="ARBA" id="ARBA00022475"/>
    </source>
</evidence>
<dbReference type="GO" id="GO:0046872">
    <property type="term" value="F:metal ion binding"/>
    <property type="evidence" value="ECO:0007669"/>
    <property type="project" value="UniProtKB-KW"/>
</dbReference>
<dbReference type="PROSITE" id="PS00107">
    <property type="entry name" value="PROTEIN_KINASE_ATP"/>
    <property type="match status" value="1"/>
</dbReference>
<evidence type="ECO:0000259" key="26">
    <source>
        <dbReference type="PROSITE" id="PS50011"/>
    </source>
</evidence>
<evidence type="ECO:0000256" key="12">
    <source>
        <dbReference type="ARBA" id="ARBA00022989"/>
    </source>
</evidence>
<keyword evidence="15" id="KW-1015">Disulfide bond</keyword>
<evidence type="ECO:0000256" key="23">
    <source>
        <dbReference type="PROSITE-ProRule" id="PRU10141"/>
    </source>
</evidence>
<dbReference type="InterPro" id="IPR011009">
    <property type="entry name" value="Kinase-like_dom_sf"/>
</dbReference>
<reference evidence="28" key="1">
    <citation type="submission" date="2023-09" db="UniProtKB">
        <authorList>
            <consortium name="Ensembl"/>
        </authorList>
    </citation>
    <scope>IDENTIFICATION</scope>
</reference>
<evidence type="ECO:0000256" key="14">
    <source>
        <dbReference type="ARBA" id="ARBA00023137"/>
    </source>
</evidence>
<feature type="binding site" evidence="22">
    <location>
        <position position="493"/>
    </location>
    <ligand>
        <name>Mg(2+)</name>
        <dbReference type="ChEBI" id="CHEBI:18420"/>
    </ligand>
</feature>
<evidence type="ECO:0000256" key="15">
    <source>
        <dbReference type="ARBA" id="ARBA00023157"/>
    </source>
</evidence>
<feature type="compositionally biased region" description="Acidic residues" evidence="24">
    <location>
        <begin position="8"/>
        <end position="17"/>
    </location>
</feature>
<evidence type="ECO:0000256" key="8">
    <source>
        <dbReference type="ARBA" id="ARBA00022737"/>
    </source>
</evidence>